<gene>
    <name evidence="2" type="ORF">N7493_009274</name>
</gene>
<dbReference type="Pfam" id="PF05238">
    <property type="entry name" value="CENP-N"/>
    <property type="match status" value="1"/>
</dbReference>
<comment type="caution">
    <text evidence="2">The sequence shown here is derived from an EMBL/GenBank/DDBJ whole genome shotgun (WGS) entry which is preliminary data.</text>
</comment>
<sequence length="489" mass="53719">MAPPKSVRAPTTASLPNNLRIPSTAQSLTKTLNKLSRQALLDLALIWLDDQNIKSFPPYLQREETNNEDEEALPYPAAETIEEARQAYEDMQERKGGKREVLERILEGDWRQGITLRQLAMADIRYIEDHPASSRWTALELERIDPKHKTPTNSSEAWASNIPRMQPATFVKALQHEISSLVKAHYHLARSNTLPLTFLRIFIVDSPYQSPRQSPEIFADASRIIYVAFPDSSPYIYTSVAITTGSNAKPITSSSSIATDPKSLHRLVREAVPKALSRPHERYTLKATALATKNLPTLLALRGAGRSTAANGSFSIFADAALEGSPLDPRPSNTVSAQEHMRGGHKPVKDEDKENNTDTAQELQLPSHPKRRLSGTGTGMDGSVSPSSKKRRLAVDSRFGSASSSLTPAPLDRLDIRLLDAPADSENDTRTGVLPPLSLTFSGSDVIGGIRKLAELGVVDPERMPSWMTGEEAVSMAVVRGGRRIPMKN</sequence>
<evidence type="ECO:0000313" key="3">
    <source>
        <dbReference type="Proteomes" id="UP001215712"/>
    </source>
</evidence>
<dbReference type="GO" id="GO:0007059">
    <property type="term" value="P:chromosome segregation"/>
    <property type="evidence" value="ECO:0007669"/>
    <property type="project" value="InterPro"/>
</dbReference>
<dbReference type="Proteomes" id="UP001215712">
    <property type="component" value="Unassembled WGS sequence"/>
</dbReference>
<proteinExistence type="predicted"/>
<dbReference type="InterPro" id="IPR007902">
    <property type="entry name" value="Chl4/mis15/CENP-N"/>
</dbReference>
<protein>
    <recommendedName>
        <fullName evidence="4">CHL4 family chromosome segregation protein</fullName>
    </recommendedName>
</protein>
<evidence type="ECO:0000256" key="1">
    <source>
        <dbReference type="SAM" id="MobiDB-lite"/>
    </source>
</evidence>
<dbReference type="EMBL" id="JAQJAN010000013">
    <property type="protein sequence ID" value="KAJ5712806.1"/>
    <property type="molecule type" value="Genomic_DNA"/>
</dbReference>
<evidence type="ECO:0000313" key="2">
    <source>
        <dbReference type="EMBL" id="KAJ5712806.1"/>
    </source>
</evidence>
<evidence type="ECO:0008006" key="4">
    <source>
        <dbReference type="Google" id="ProtNLM"/>
    </source>
</evidence>
<dbReference type="AlphaFoldDB" id="A0AAD6HGS9"/>
<keyword evidence="3" id="KW-1185">Reference proteome</keyword>
<feature type="compositionally biased region" description="Basic and acidic residues" evidence="1">
    <location>
        <begin position="339"/>
        <end position="356"/>
    </location>
</feature>
<dbReference type="GO" id="GO:0034080">
    <property type="term" value="P:CENP-A containing chromatin assembly"/>
    <property type="evidence" value="ECO:0007669"/>
    <property type="project" value="InterPro"/>
</dbReference>
<name>A0AAD6HGS9_9EURO</name>
<organism evidence="2 3">
    <name type="scientific">Penicillium malachiteum</name>
    <dbReference type="NCBI Taxonomy" id="1324776"/>
    <lineage>
        <taxon>Eukaryota</taxon>
        <taxon>Fungi</taxon>
        <taxon>Dikarya</taxon>
        <taxon>Ascomycota</taxon>
        <taxon>Pezizomycotina</taxon>
        <taxon>Eurotiomycetes</taxon>
        <taxon>Eurotiomycetidae</taxon>
        <taxon>Eurotiales</taxon>
        <taxon>Aspergillaceae</taxon>
        <taxon>Penicillium</taxon>
    </lineage>
</organism>
<dbReference type="Gene3D" id="3.10.20.720">
    <property type="match status" value="1"/>
</dbReference>
<feature type="region of interest" description="Disordered" evidence="1">
    <location>
        <begin position="325"/>
        <end position="394"/>
    </location>
</feature>
<reference evidence="2" key="1">
    <citation type="journal article" date="2023" name="IMA Fungus">
        <title>Comparative genomic study of the Penicillium genus elucidates a diverse pangenome and 15 lateral gene transfer events.</title>
        <authorList>
            <person name="Petersen C."/>
            <person name="Sorensen T."/>
            <person name="Nielsen M.R."/>
            <person name="Sondergaard T.E."/>
            <person name="Sorensen J.L."/>
            <person name="Fitzpatrick D.A."/>
            <person name="Frisvad J.C."/>
            <person name="Nielsen K.L."/>
        </authorList>
    </citation>
    <scope>NUCLEOTIDE SEQUENCE</scope>
    <source>
        <strain evidence="2">IBT 17514</strain>
    </source>
</reference>
<reference evidence="2" key="2">
    <citation type="submission" date="2023-01" db="EMBL/GenBank/DDBJ databases">
        <authorList>
            <person name="Petersen C."/>
        </authorList>
    </citation>
    <scope>NUCLEOTIDE SEQUENCE</scope>
    <source>
        <strain evidence="2">IBT 17514</strain>
    </source>
</reference>
<accession>A0AAD6HGS9</accession>